<feature type="signal peptide" evidence="2">
    <location>
        <begin position="1"/>
        <end position="19"/>
    </location>
</feature>
<dbReference type="EMBL" id="BAABHK010000002">
    <property type="protein sequence ID" value="GAA4623572.1"/>
    <property type="molecule type" value="Genomic_DNA"/>
</dbReference>
<feature type="chain" id="PRO_5045985214" evidence="2">
    <location>
        <begin position="20"/>
        <end position="818"/>
    </location>
</feature>
<keyword evidence="2" id="KW-0732">Signal</keyword>
<organism evidence="3 4">
    <name type="scientific">Actinoallomurus vinaceus</name>
    <dbReference type="NCBI Taxonomy" id="1080074"/>
    <lineage>
        <taxon>Bacteria</taxon>
        <taxon>Bacillati</taxon>
        <taxon>Actinomycetota</taxon>
        <taxon>Actinomycetes</taxon>
        <taxon>Streptosporangiales</taxon>
        <taxon>Thermomonosporaceae</taxon>
        <taxon>Actinoallomurus</taxon>
    </lineage>
</organism>
<dbReference type="RefSeq" id="WP_345430408.1">
    <property type="nucleotide sequence ID" value="NZ_BAABHK010000002.1"/>
</dbReference>
<gene>
    <name evidence="3" type="ORF">GCM10023196_020260</name>
</gene>
<proteinExistence type="predicted"/>
<feature type="region of interest" description="Disordered" evidence="1">
    <location>
        <begin position="223"/>
        <end position="252"/>
    </location>
</feature>
<protein>
    <submittedName>
        <fullName evidence="3">Uncharacterized protein</fullName>
    </submittedName>
</protein>
<keyword evidence="4" id="KW-1185">Reference proteome</keyword>
<evidence type="ECO:0000256" key="1">
    <source>
        <dbReference type="SAM" id="MobiDB-lite"/>
    </source>
</evidence>
<feature type="compositionally biased region" description="Low complexity" evidence="1">
    <location>
        <begin position="224"/>
        <end position="245"/>
    </location>
</feature>
<evidence type="ECO:0000313" key="4">
    <source>
        <dbReference type="Proteomes" id="UP001501442"/>
    </source>
</evidence>
<evidence type="ECO:0000313" key="3">
    <source>
        <dbReference type="EMBL" id="GAA4623572.1"/>
    </source>
</evidence>
<dbReference type="Proteomes" id="UP001501442">
    <property type="component" value="Unassembled WGS sequence"/>
</dbReference>
<evidence type="ECO:0000256" key="2">
    <source>
        <dbReference type="SAM" id="SignalP"/>
    </source>
</evidence>
<name>A0ABP8U4R5_9ACTN</name>
<accession>A0ABP8U4R5</accession>
<comment type="caution">
    <text evidence="3">The sequence shown here is derived from an EMBL/GenBank/DDBJ whole genome shotgun (WGS) entry which is preliminary data.</text>
</comment>
<reference evidence="4" key="1">
    <citation type="journal article" date="2019" name="Int. J. Syst. Evol. Microbiol.">
        <title>The Global Catalogue of Microorganisms (GCM) 10K type strain sequencing project: providing services to taxonomists for standard genome sequencing and annotation.</title>
        <authorList>
            <consortium name="The Broad Institute Genomics Platform"/>
            <consortium name="The Broad Institute Genome Sequencing Center for Infectious Disease"/>
            <person name="Wu L."/>
            <person name="Ma J."/>
        </authorList>
    </citation>
    <scope>NUCLEOTIDE SEQUENCE [LARGE SCALE GENOMIC DNA]</scope>
    <source>
        <strain evidence="4">JCM 17939</strain>
    </source>
</reference>
<sequence length="818" mass="84781">MLSAALAATLLGCAGGSAAALSGGRTAPADPAGPLSVLPQASAAQAAATAGGRGGTTVTLITGERVHVNGAAGHQQVSVTPSASGAVPLVDTFTVSGDLYVVPRDAGPYLGTLLDRRLFDVSLLTRLGFDDTRQKAIPVTVGWKTDRHPVAAPGVTAPIKGRTTSGTVDKSRATAFGAALASRFAADRHVPAGRTSARITGKAGGLNDVNAVSLAVPESGPLLPASGGAAPTTGRPAAPPATVGGTPDGGDNAANGVRLYTLTIDAIERDGQPGYARIDVQNLDDLRHYWSVSWVAPGQPVALSVPAGRYSIEAFVGTPVASSLFQNSTFVALPDVSVRRDRSVTADARTAKPMTITTPRPAETGMVGLSYTREGADGRAFAGTVLGFGRSELLQVFGPGQEYPDLRAFATPTGAHGVGALHFADSWLLEPPGRGFGANPAYAYYLDYAGDEGVPARLDHDLGAGDLATVQENYAADQPGQGAEYFSPHHSWSPYDTYLSVYNFALPGTRTNYFGGAGSPAWQPAVFDDVNDAAASVIGTARAYEPGRRTSESWLAGPLVPTPTAESGLVAPSAAGDGHSSMCPVCRQDDTMLFDVTDYGDAAGHWAYLPRTGEDLKFYRDDVLTQEQPRSGGIFPMLPGSASYKIDWVTHPAATGSPLDSTVESVWTFTSRHPDRPDKIPSFEYCGPDVTRGCSLLPLVFASYGLDVDQSGRAPASRPETFRLTGYHQAHETNASPVTKAAVEVSFDDGATWAAVSDVRADHGGFAVTVPAGPPAGGKSTGYVSLRTRLSDTSGSALSQTIIRAYALPTTAAVSHGR</sequence>